<dbReference type="KEGG" id="ccb:Clocel_1427"/>
<reference evidence="1 2" key="1">
    <citation type="submission" date="2010-08" db="EMBL/GenBank/DDBJ databases">
        <title>Complete sequence of Clostridium cellulovorans 743B.</title>
        <authorList>
            <consortium name="US DOE Joint Genome Institute"/>
            <person name="Lucas S."/>
            <person name="Copeland A."/>
            <person name="Lapidus A."/>
            <person name="Cheng J.-F."/>
            <person name="Bruce D."/>
            <person name="Goodwin L."/>
            <person name="Pitluck S."/>
            <person name="Chertkov O."/>
            <person name="Detter J.C."/>
            <person name="Han C."/>
            <person name="Tapia R."/>
            <person name="Land M."/>
            <person name="Hauser L."/>
            <person name="Chang Y.-J."/>
            <person name="Jeffries C."/>
            <person name="Kyrpides N."/>
            <person name="Ivanova N."/>
            <person name="Mikhailova N."/>
            <person name="Hemme C.L."/>
            <person name="Woyke T."/>
        </authorList>
    </citation>
    <scope>NUCLEOTIDE SEQUENCE [LARGE SCALE GENOMIC DNA]</scope>
    <source>
        <strain evidence="2">ATCC 35296 / DSM 3052 / OCM 3 / 743B</strain>
    </source>
</reference>
<evidence type="ECO:0000313" key="1">
    <source>
        <dbReference type="EMBL" id="ADL51180.1"/>
    </source>
</evidence>
<keyword evidence="2" id="KW-1185">Reference proteome</keyword>
<dbReference type="eggNOG" id="COG4978">
    <property type="taxonomic scope" value="Bacteria"/>
</dbReference>
<evidence type="ECO:0000313" key="2">
    <source>
        <dbReference type="Proteomes" id="UP000002730"/>
    </source>
</evidence>
<dbReference type="EMBL" id="CP002160">
    <property type="protein sequence ID" value="ADL51180.1"/>
    <property type="molecule type" value="Genomic_DNA"/>
</dbReference>
<name>D9SW36_CLOC7</name>
<dbReference type="STRING" id="573061.Clocel_1427"/>
<gene>
    <name evidence="1" type="ordered locus">Clocel_1427</name>
</gene>
<accession>D9SW36</accession>
<proteinExistence type="predicted"/>
<dbReference type="AlphaFoldDB" id="D9SW36"/>
<dbReference type="OrthoDB" id="2004844at2"/>
<dbReference type="Proteomes" id="UP000002730">
    <property type="component" value="Chromosome"/>
</dbReference>
<dbReference type="RefSeq" id="WP_010075953.1">
    <property type="nucleotide sequence ID" value="NC_014393.1"/>
</dbReference>
<dbReference type="HOGENOM" id="CLU_137742_0_0_9"/>
<sequence>MSIIEKIIVRENKILKLNNVLIREVNPNEFNDISRLSYMMESYIKSKGNNVIGPMINYSSAVLDDNRQARITLKLIVQLKNPIYDVIYPYEFVNQVRVTNCLFARFSEKGENLHYAYSKLELYAFENDIKLKGSNYTVFVENKDNKMVADIFMEIDNGGLSVECL</sequence>
<organism evidence="1 2">
    <name type="scientific">Clostridium cellulovorans (strain ATCC 35296 / DSM 3052 / OCM 3 / 743B)</name>
    <dbReference type="NCBI Taxonomy" id="573061"/>
    <lineage>
        <taxon>Bacteria</taxon>
        <taxon>Bacillati</taxon>
        <taxon>Bacillota</taxon>
        <taxon>Clostridia</taxon>
        <taxon>Eubacteriales</taxon>
        <taxon>Clostridiaceae</taxon>
        <taxon>Clostridium</taxon>
    </lineage>
</organism>
<protein>
    <submittedName>
        <fullName evidence="1">Uncharacterized protein</fullName>
    </submittedName>
</protein>